<protein>
    <submittedName>
        <fullName evidence="2">Uncharacterized protein</fullName>
    </submittedName>
</protein>
<comment type="caution">
    <text evidence="2">The sequence shown here is derived from an EMBL/GenBank/DDBJ whole genome shotgun (WGS) entry which is preliminary data.</text>
</comment>
<feature type="compositionally biased region" description="Basic and acidic residues" evidence="1">
    <location>
        <begin position="15"/>
        <end position="37"/>
    </location>
</feature>
<keyword evidence="3" id="KW-1185">Reference proteome</keyword>
<organism evidence="2 3">
    <name type="scientific">Cylindrotheca closterium</name>
    <dbReference type="NCBI Taxonomy" id="2856"/>
    <lineage>
        <taxon>Eukaryota</taxon>
        <taxon>Sar</taxon>
        <taxon>Stramenopiles</taxon>
        <taxon>Ochrophyta</taxon>
        <taxon>Bacillariophyta</taxon>
        <taxon>Bacillariophyceae</taxon>
        <taxon>Bacillariophycidae</taxon>
        <taxon>Bacillariales</taxon>
        <taxon>Bacillariaceae</taxon>
        <taxon>Cylindrotheca</taxon>
    </lineage>
</organism>
<evidence type="ECO:0000256" key="1">
    <source>
        <dbReference type="SAM" id="MobiDB-lite"/>
    </source>
</evidence>
<name>A0AAD2CFZ8_9STRA</name>
<feature type="compositionally biased region" description="Basic and acidic residues" evidence="1">
    <location>
        <begin position="98"/>
        <end position="123"/>
    </location>
</feature>
<feature type="compositionally biased region" description="Polar residues" evidence="1">
    <location>
        <begin position="38"/>
        <end position="51"/>
    </location>
</feature>
<dbReference type="AlphaFoldDB" id="A0AAD2CFZ8"/>
<dbReference type="Proteomes" id="UP001295423">
    <property type="component" value="Unassembled WGS sequence"/>
</dbReference>
<proteinExistence type="predicted"/>
<feature type="compositionally biased region" description="Low complexity" evidence="1">
    <location>
        <begin position="137"/>
        <end position="148"/>
    </location>
</feature>
<evidence type="ECO:0000313" key="3">
    <source>
        <dbReference type="Proteomes" id="UP001295423"/>
    </source>
</evidence>
<evidence type="ECO:0000313" key="2">
    <source>
        <dbReference type="EMBL" id="CAJ1931458.1"/>
    </source>
</evidence>
<feature type="region of interest" description="Disordered" evidence="1">
    <location>
        <begin position="422"/>
        <end position="455"/>
    </location>
</feature>
<dbReference type="EMBL" id="CAKOGP040000148">
    <property type="protein sequence ID" value="CAJ1931458.1"/>
    <property type="molecule type" value="Genomic_DNA"/>
</dbReference>
<accession>A0AAD2CFZ8</accession>
<feature type="region of interest" description="Disordered" evidence="1">
    <location>
        <begin position="92"/>
        <end position="163"/>
    </location>
</feature>
<reference evidence="2" key="1">
    <citation type="submission" date="2023-08" db="EMBL/GenBank/DDBJ databases">
        <authorList>
            <person name="Audoor S."/>
            <person name="Bilcke G."/>
        </authorList>
    </citation>
    <scope>NUCLEOTIDE SEQUENCE</scope>
</reference>
<feature type="region of interest" description="Disordered" evidence="1">
    <location>
        <begin position="8"/>
        <end position="63"/>
    </location>
</feature>
<sequence>MLLLIPHFSSNPNFDLEKKNEDKAATTNGQEEKHCDTDSSSPDVSQQNTHDSSPESDQKTTSASALKDFASTVLPSVGITLKTLLIPRKEISSPSRSATDETHSKPSHVKDLNSTRFDNKDPRSYTPRYNFEDDSIWDNSNSGSSSSSDRQRTGDFFHGQLEPSDVTTVETDRGVVEITNGMNQLTLSLDIDGTNADPIERATDLPPLVELWYDFPSGNILLSVDGIATHKIPLNEVQQIVMGRSCYHARSFLFGRNLANCQVSLAHRPNVPISLTGNAQIRSKCFKDCLKAGTRPVKFMQIKGREAEKARRILSMRFFNWDKMVTPWPYDHKGKPTEEWEPIIPFLVVLDPLKPSGQNGGTQVYCNRQLREKRKVVIVVATEKFRLAKAVMKDLVKYDFESSAHFEVKTVSTEADFMTAMNGVRKKEKATTPQKPPSSETERQVDLSATPALTR</sequence>
<gene>
    <name evidence="2" type="ORF">CYCCA115_LOCUS2400</name>
</gene>